<dbReference type="FunFam" id="2.40.160.160:FF:000001">
    <property type="entry name" value="Intimin-like inverse autotransporter SinH"/>
    <property type="match status" value="1"/>
</dbReference>
<dbReference type="RefSeq" id="WP_051894655.1">
    <property type="nucleotide sequence ID" value="NZ_CAWLUU010000222.1"/>
</dbReference>
<dbReference type="HOGENOM" id="CLU_004233_1_0_6"/>
<dbReference type="InterPro" id="IPR008964">
    <property type="entry name" value="Invasin/intimin_cell_adhesion"/>
</dbReference>
<dbReference type="InterPro" id="IPR024519">
    <property type="entry name" value="IAT_beta"/>
</dbReference>
<reference evidence="3" key="1">
    <citation type="submission" date="2013-07" db="EMBL/GenBank/DDBJ databases">
        <title>Sub-species coevolution in mutualistic symbiosis.</title>
        <authorList>
            <person name="Murfin K."/>
            <person name="Klassen J."/>
            <person name="Lee M."/>
            <person name="Forst S."/>
            <person name="Stock P."/>
            <person name="Goodrich-Blair H."/>
        </authorList>
    </citation>
    <scope>NUCLEOTIDE SEQUENCE [LARGE SCALE GENOMIC DNA]</scope>
    <source>
        <strain evidence="3">Oregonense</strain>
    </source>
</reference>
<dbReference type="Proteomes" id="UP000028483">
    <property type="component" value="Unassembled WGS sequence"/>
</dbReference>
<dbReference type="GO" id="GO:0007155">
    <property type="term" value="P:cell adhesion"/>
    <property type="evidence" value="ECO:0007669"/>
    <property type="project" value="InterPro"/>
</dbReference>
<dbReference type="AlphaFoldDB" id="A0A077P7S9"/>
<comment type="caution">
    <text evidence="3">The sequence shown here is derived from an EMBL/GenBank/DDBJ whole genome shotgun (WGS) entry which is preliminary data.</text>
</comment>
<proteinExistence type="inferred from homology"/>
<evidence type="ECO:0000313" key="4">
    <source>
        <dbReference type="Proteomes" id="UP000028483"/>
    </source>
</evidence>
<name>A0A077P7S9_XENBV</name>
<dbReference type="InterPro" id="IPR003535">
    <property type="entry name" value="Intimin/invasin_bac"/>
</dbReference>
<dbReference type="InterPro" id="IPR051715">
    <property type="entry name" value="Intimin-Invasin_domain"/>
</dbReference>
<evidence type="ECO:0000256" key="1">
    <source>
        <dbReference type="ARBA" id="ARBA00010116"/>
    </source>
</evidence>
<comment type="similarity">
    <text evidence="1">Belongs to the intimin/invasin family.</text>
</comment>
<accession>A0A077P7S9</accession>
<dbReference type="InterPro" id="IPR038177">
    <property type="entry name" value="IAT_beta_sf"/>
</dbReference>
<sequence>MSSYIRKVIGFFIFICPLFMPSMLMNAFADGKDNVDILISESSKKRISDNTNDTSESDAKNLIARNIQTVGNVLSSSPSDLAEQAKSYALGKFNSTVSSEAQKWLSQFGTVRINFGLDKKGTLENNSLDLLLPLYDNKADWLLFSQLGYRNKDSRNTINVGLGGRYFYQNWMYGINTFYDHDLTGNNQRLGLGGEIWGDYIKLSANAYYRLSELQKSRNFKNYYERPANGYDINGEFFLPAYPNLGAKLTYEQYFGDNVTLFNRNTRQKNPSLAKLGLTYTPIPLITMGVDYKQGESGHTETQFLANFNYKLGVSLSAQLSPENVASMRTLTGSRYDLVERNNNIVLDHIKQSTIQLSIPQSLIGYSHEEKTISTTNNPDNKVELEDNKEFIKNGGKINVKGNQVFITFPTYQLSHNETNNYPVNFSIFENSTVKTASNNGIMTLIVRPFVVKEKEVSPIETLPADGKKTYLFTPVITYDAVGNQPLAQVTLDNVQWTTEPKIGEESGLQWGKPEKISKTNDKGQLQAALTSTKPIKDVKVFLQMDGMPKTEVGTVSFGEDTSRFQLGEINISSPNNMKTSLTADGVQAYTYKAVVLDGKNPVPPNTSIADIKWDRDHKDISPFKLKLIPNGDKTDSEGQLIATLTSSEPVNNVTVTLSIEGHPEKPADPVSFERAEISLEHSPSGPILVGETYTVKATSNDKNSPKNLPITWDFDAPQRDKVTTNYTAGNSEATFSSSVEQVVTVKAAINGSLPSQTDLVFNWPSIDNIMLSPETPNGTISPGESYKFIATVFGADGKTPYSGSTIPFEWRIKSPTDAEKAGLSLSPSGKVTAVSDGTLNAELTSTKDTSAVTAAEVCLTIVGALQSPTTHKCIDSINFKPLPIDFEIESIEVTNFTSQHSLPGDGNSAYEYRAKIINKTNGKKVSNYSFDPKQVNWSRKPKISPELVDEKDLVLFDPEFTTNSEGYLTIKLKSLVGIKNIEVNLNITSPHGDVPKHAKLKPAKLVDFEVSPQPAGLFMYREGKKDTINLFTEEQERPYNAVGAIHNGELRTKDNKLLSNSENGKLVKVHDYEYDDPGGILSYNNKHDPNFVFEYAGKATVKALVQTLDRANNEVVYERLYSYNFNILRFFTAIDQIDPYVPGISNISCENDSKIGGQTPKLSDVIGPKTLSDEFRNAFSWGLFHRVLLPHDIDKKDFAKFAIIDENAPPNNPYAPYSIYDAVHGKIIEPSNSNVLLICLWKQGG</sequence>
<dbReference type="SUPFAM" id="SSF49373">
    <property type="entry name" value="Invasin/intimin cell-adhesion fragments"/>
    <property type="match status" value="1"/>
</dbReference>
<dbReference type="Gene3D" id="2.40.160.160">
    <property type="entry name" value="Inverse autotransporter, beta-domain"/>
    <property type="match status" value="1"/>
</dbReference>
<dbReference type="EMBL" id="CBSX010000174">
    <property type="protein sequence ID" value="CDH07180.1"/>
    <property type="molecule type" value="Genomic_DNA"/>
</dbReference>
<dbReference type="Gene3D" id="2.60.40.10">
    <property type="entry name" value="Immunoglobulins"/>
    <property type="match status" value="1"/>
</dbReference>
<dbReference type="PRINTS" id="PR01369">
    <property type="entry name" value="INTIMIN"/>
</dbReference>
<protein>
    <submittedName>
        <fullName evidence="3">Putative invasin</fullName>
    </submittedName>
</protein>
<dbReference type="InterPro" id="IPR013783">
    <property type="entry name" value="Ig-like_fold"/>
</dbReference>
<evidence type="ECO:0000259" key="2">
    <source>
        <dbReference type="Pfam" id="PF11924"/>
    </source>
</evidence>
<dbReference type="PANTHER" id="PTHR39576:SF2">
    <property type="entry name" value="ATTACHING AND EFFACING PROTEIN HOMOLOG-RELATED"/>
    <property type="match status" value="1"/>
</dbReference>
<evidence type="ECO:0000313" key="3">
    <source>
        <dbReference type="EMBL" id="CDH07180.1"/>
    </source>
</evidence>
<gene>
    <name evidence="3" type="ORF">XBO1_2550020</name>
</gene>
<dbReference type="PANTHER" id="PTHR39576">
    <property type="entry name" value="ATTACHING AND EFFACING PROTEIN HOMOLOG-RELATED-RELATED"/>
    <property type="match status" value="1"/>
</dbReference>
<organism evidence="3 4">
    <name type="scientific">Xenorhabdus bovienii str. oregonense</name>
    <dbReference type="NCBI Taxonomy" id="1398202"/>
    <lineage>
        <taxon>Bacteria</taxon>
        <taxon>Pseudomonadati</taxon>
        <taxon>Pseudomonadota</taxon>
        <taxon>Gammaproteobacteria</taxon>
        <taxon>Enterobacterales</taxon>
        <taxon>Morganellaceae</taxon>
        <taxon>Xenorhabdus</taxon>
    </lineage>
</organism>
<dbReference type="GO" id="GO:0009279">
    <property type="term" value="C:cell outer membrane"/>
    <property type="evidence" value="ECO:0007669"/>
    <property type="project" value="TreeGrafter"/>
</dbReference>
<dbReference type="Pfam" id="PF11924">
    <property type="entry name" value="IAT_beta"/>
    <property type="match status" value="1"/>
</dbReference>
<feature type="domain" description="Inverse autotransporter beta-domain" evidence="2">
    <location>
        <begin position="70"/>
        <end position="343"/>
    </location>
</feature>